<dbReference type="PANTHER" id="PTHR35936:SF19">
    <property type="entry name" value="AMINO-ACID-BINDING PROTEIN YXEM-RELATED"/>
    <property type="match status" value="1"/>
</dbReference>
<dbReference type="GO" id="GO:0015276">
    <property type="term" value="F:ligand-gated monoatomic ion channel activity"/>
    <property type="evidence" value="ECO:0007669"/>
    <property type="project" value="InterPro"/>
</dbReference>
<evidence type="ECO:0000256" key="2">
    <source>
        <dbReference type="SAM" id="SignalP"/>
    </source>
</evidence>
<evidence type="ECO:0000256" key="1">
    <source>
        <dbReference type="ARBA" id="ARBA00022729"/>
    </source>
</evidence>
<keyword evidence="1 2" id="KW-0732">Signal</keyword>
<feature type="domain" description="Solute-binding protein family 3/N-terminal" evidence="3">
    <location>
        <begin position="33"/>
        <end position="255"/>
    </location>
</feature>
<dbReference type="InterPro" id="IPR001320">
    <property type="entry name" value="Iontro_rcpt_C"/>
</dbReference>
<dbReference type="PROSITE" id="PS51257">
    <property type="entry name" value="PROKAR_LIPOPROTEIN"/>
    <property type="match status" value="1"/>
</dbReference>
<keyword evidence="6" id="KW-1185">Reference proteome</keyword>
<dbReference type="GO" id="GO:0016020">
    <property type="term" value="C:membrane"/>
    <property type="evidence" value="ECO:0007669"/>
    <property type="project" value="InterPro"/>
</dbReference>
<dbReference type="Gene3D" id="3.40.190.10">
    <property type="entry name" value="Periplasmic binding protein-like II"/>
    <property type="match status" value="2"/>
</dbReference>
<dbReference type="RefSeq" id="WP_051255494.1">
    <property type="nucleotide sequence ID" value="NZ_CP091521.1"/>
</dbReference>
<evidence type="ECO:0000313" key="6">
    <source>
        <dbReference type="Proteomes" id="UP000831534"/>
    </source>
</evidence>
<dbReference type="EMBL" id="CP091521">
    <property type="protein sequence ID" value="UOP05247.1"/>
    <property type="molecule type" value="Genomic_DNA"/>
</dbReference>
<dbReference type="SMART" id="SM00079">
    <property type="entry name" value="PBPe"/>
    <property type="match status" value="1"/>
</dbReference>
<dbReference type="Pfam" id="PF00497">
    <property type="entry name" value="SBP_bac_3"/>
    <property type="match status" value="1"/>
</dbReference>
<dbReference type="AlphaFoldDB" id="A0A8T9MUE1"/>
<gene>
    <name evidence="5" type="ORF">LVJ77_03255</name>
</gene>
<dbReference type="KEGG" id="ckh:LVJ77_03255"/>
<evidence type="ECO:0000313" key="5">
    <source>
        <dbReference type="EMBL" id="UOP05247.1"/>
    </source>
</evidence>
<proteinExistence type="predicted"/>
<evidence type="ECO:0000259" key="4">
    <source>
        <dbReference type="SMART" id="SM00079"/>
    </source>
</evidence>
<dbReference type="InterPro" id="IPR001638">
    <property type="entry name" value="Solute-binding_3/MltF_N"/>
</dbReference>
<name>A0A8T9MUE1_9NEIS</name>
<organism evidence="5 6">
    <name type="scientific">Conchiformibius kuhniae</name>
    <dbReference type="NCBI Taxonomy" id="211502"/>
    <lineage>
        <taxon>Bacteria</taxon>
        <taxon>Pseudomonadati</taxon>
        <taxon>Pseudomonadota</taxon>
        <taxon>Betaproteobacteria</taxon>
        <taxon>Neisseriales</taxon>
        <taxon>Neisseriaceae</taxon>
        <taxon>Conchiformibius</taxon>
    </lineage>
</organism>
<accession>A0A8T9MUE1</accession>
<sequence>MRRHFFLLLLPLLGACGAGDNGQTASQASALPEYRVFTEQSYPPFIMHGGSETSGFEYDLLNAIAAKQGFTLNYTPHLWAGLFDTLDAGKSDILSAGITITEARKEKMSFSEPYFETESALLVGKDSQIKSFADMMGKKIAVKEGTSQDQTVKQYQKGVGEPVYVATTWFTIRETMAGNTDAALGDWGVMRYYTKQHGKEYGISVVRDPKAEKELLGFAVKKDNTQLQSKLNRGLAQLKADGSYDKIYQKWFGDAEK</sequence>
<reference evidence="5" key="1">
    <citation type="journal article" date="2022" name="Res Sq">
        <title>Evolution of multicellular longitudinally dividing oral cavity symbionts (Neisseriaceae).</title>
        <authorList>
            <person name="Nyongesa S."/>
            <person name="Weber P."/>
            <person name="Bernet E."/>
            <person name="Pullido F."/>
            <person name="Nieckarz M."/>
            <person name="Delaby M."/>
            <person name="Nieves C."/>
            <person name="Viehboeck T."/>
            <person name="Krause N."/>
            <person name="Rivera-Millot A."/>
            <person name="Nakamura A."/>
            <person name="Vischer N."/>
            <person name="VanNieuwenhze M."/>
            <person name="Brun Y."/>
            <person name="Cava F."/>
            <person name="Bulgheresi S."/>
            <person name="Veyrier F."/>
        </authorList>
    </citation>
    <scope>NUCLEOTIDE SEQUENCE</scope>
    <source>
        <strain evidence="5">17694</strain>
    </source>
</reference>
<feature type="domain" description="Ionotropic glutamate receptor C-terminal" evidence="4">
    <location>
        <begin position="33"/>
        <end position="254"/>
    </location>
</feature>
<feature type="chain" id="PRO_5035912944" evidence="2">
    <location>
        <begin position="19"/>
        <end position="257"/>
    </location>
</feature>
<dbReference type="Proteomes" id="UP000831534">
    <property type="component" value="Chromosome"/>
</dbReference>
<feature type="signal peptide" evidence="2">
    <location>
        <begin position="1"/>
        <end position="18"/>
    </location>
</feature>
<dbReference type="SUPFAM" id="SSF53850">
    <property type="entry name" value="Periplasmic binding protein-like II"/>
    <property type="match status" value="1"/>
</dbReference>
<evidence type="ECO:0000259" key="3">
    <source>
        <dbReference type="SMART" id="SM00062"/>
    </source>
</evidence>
<dbReference type="PANTHER" id="PTHR35936">
    <property type="entry name" value="MEMBRANE-BOUND LYTIC MUREIN TRANSGLYCOSYLASE F"/>
    <property type="match status" value="1"/>
</dbReference>
<dbReference type="SMART" id="SM00062">
    <property type="entry name" value="PBPb"/>
    <property type="match status" value="1"/>
</dbReference>
<reference evidence="5" key="2">
    <citation type="submission" date="2024-09" db="EMBL/GenBank/DDBJ databases">
        <authorList>
            <person name="Veyrier F.J."/>
        </authorList>
    </citation>
    <scope>NUCLEOTIDE SEQUENCE</scope>
    <source>
        <strain evidence="5">17694</strain>
    </source>
</reference>
<protein>
    <submittedName>
        <fullName evidence="5">Transporter substrate-binding domain-containing protein</fullName>
    </submittedName>
</protein>